<accession>A0ABP3PTG6</accession>
<dbReference type="InterPro" id="IPR007781">
    <property type="entry name" value="NAGLU"/>
</dbReference>
<organism evidence="5 6">
    <name type="scientific">Rhizomicrobium electricum</name>
    <dbReference type="NCBI Taxonomy" id="480070"/>
    <lineage>
        <taxon>Bacteria</taxon>
        <taxon>Pseudomonadati</taxon>
        <taxon>Pseudomonadota</taxon>
        <taxon>Alphaproteobacteria</taxon>
        <taxon>Micropepsales</taxon>
        <taxon>Micropepsaceae</taxon>
        <taxon>Rhizomicrobium</taxon>
    </lineage>
</organism>
<reference evidence="6" key="1">
    <citation type="journal article" date="2019" name="Int. J. Syst. Evol. Microbiol.">
        <title>The Global Catalogue of Microorganisms (GCM) 10K type strain sequencing project: providing services to taxonomists for standard genome sequencing and annotation.</title>
        <authorList>
            <consortium name="The Broad Institute Genomics Platform"/>
            <consortium name="The Broad Institute Genome Sequencing Center for Infectious Disease"/>
            <person name="Wu L."/>
            <person name="Ma J."/>
        </authorList>
    </citation>
    <scope>NUCLEOTIDE SEQUENCE [LARGE SCALE GENOMIC DNA]</scope>
    <source>
        <strain evidence="6">JCM 15089</strain>
    </source>
</reference>
<keyword evidence="1" id="KW-0378">Hydrolase</keyword>
<feature type="domain" description="Alpha-N-acetylglucosaminidase tim-barrel" evidence="2">
    <location>
        <begin position="119"/>
        <end position="453"/>
    </location>
</feature>
<evidence type="ECO:0000259" key="3">
    <source>
        <dbReference type="Pfam" id="PF12971"/>
    </source>
</evidence>
<evidence type="ECO:0000256" key="1">
    <source>
        <dbReference type="ARBA" id="ARBA00022801"/>
    </source>
</evidence>
<dbReference type="PANTHER" id="PTHR12872">
    <property type="entry name" value="ALPHA-N-ACETYLGLUCOSAMINIDASE"/>
    <property type="match status" value="1"/>
</dbReference>
<evidence type="ECO:0000259" key="4">
    <source>
        <dbReference type="Pfam" id="PF12972"/>
    </source>
</evidence>
<name>A0ABP3PTG6_9PROT</name>
<comment type="caution">
    <text evidence="5">The sequence shown here is derived from an EMBL/GenBank/DDBJ whole genome shotgun (WGS) entry which is preliminary data.</text>
</comment>
<dbReference type="InterPro" id="IPR024732">
    <property type="entry name" value="NAGLU_C"/>
</dbReference>
<dbReference type="InterPro" id="IPR024733">
    <property type="entry name" value="NAGLU_tim-barrel"/>
</dbReference>
<gene>
    <name evidence="5" type="ORF">GCM10008942_20750</name>
</gene>
<evidence type="ECO:0000313" key="6">
    <source>
        <dbReference type="Proteomes" id="UP001499951"/>
    </source>
</evidence>
<proteinExistence type="predicted"/>
<dbReference type="Pfam" id="PF05089">
    <property type="entry name" value="NAGLU"/>
    <property type="match status" value="1"/>
</dbReference>
<protein>
    <submittedName>
        <fullName evidence="5">Alpha-N-acetylglucosaminidase</fullName>
    </submittedName>
</protein>
<dbReference type="InterPro" id="IPR024240">
    <property type="entry name" value="NAGLU_N"/>
</dbReference>
<evidence type="ECO:0000259" key="2">
    <source>
        <dbReference type="Pfam" id="PF05089"/>
    </source>
</evidence>
<dbReference type="Gene3D" id="1.20.120.670">
    <property type="entry name" value="N-acetyl-b-d-glucoasminidase"/>
    <property type="match status" value="1"/>
</dbReference>
<dbReference type="PANTHER" id="PTHR12872:SF1">
    <property type="entry name" value="ALPHA-N-ACETYLGLUCOSAMINIDASE"/>
    <property type="match status" value="1"/>
</dbReference>
<feature type="domain" description="Alpha-N-acetylglucosaminidase N-terminal" evidence="3">
    <location>
        <begin position="28"/>
        <end position="105"/>
    </location>
</feature>
<sequence length="715" mass="80313">MWTRRGFLIATGTSLATSGAYADGAHTVRVLLSRLIGSRADAFDFRLEPGSGQPYFAVTTDGDTIRITADSPVGLARGAYAYLGHIGAAQMNWEGTRVALPARLPPASIPRSPTPFRHRAYLNPCAFGYTTPFWDWARWERELDWMALHGIDMPLAMDGQEFVWRALWQEAGLSEAELDAYFCGPAFLPWQRMGNIEGHGGPLPQRWIARSRDIQLKFMARCRDLAMTPILPAFAGYVPKAFAVKHLGARIHRMEPWGGFHETYWLEPTDPLFAQLQRRFLDLYTAEYGDGTYYLADAFNEMKPPVGSDRFADLARYGKALFDSLHAVKPKAVQVMQGWLFGIDPEFWTPDSVKAFLRDVPDDKLMVLDIANDTYPGVWEKQKAFGGKSWVFGYIHDFGGNNPLFGDLPLVEKDLSTVPARAGKGRLEGFGVFPEGLNTNSVVYDFMFDRAWPSADAPRDINGWLAEYLRARYGKTDAHLLAAWSDLVQAVYRVPNWRSGWWKGAFGCYLFTKRPDPALADFGTELGDHALLARAVKALAALSPAYGSEPLFRYDLVAAASHLALIKADGMLLQAIKTDDARAWQEFERILNTVDALLGAQPFGLPQWLEEARACGTTPAEQAYYIENAKLQVTLWGGDAVLKDYASKAWHGLIRHFYLPRWRAFRAARGKEFDAKRFTADLIAWENAWVRDGKVYVREVPARPLDDVNRLLGML</sequence>
<dbReference type="InterPro" id="IPR029018">
    <property type="entry name" value="Hex-like_dom2"/>
</dbReference>
<feature type="domain" description="Alpha-N-acetylglucosaminidase C-terminal" evidence="4">
    <location>
        <begin position="464"/>
        <end position="711"/>
    </location>
</feature>
<dbReference type="Pfam" id="PF12971">
    <property type="entry name" value="NAGLU_N"/>
    <property type="match status" value="1"/>
</dbReference>
<dbReference type="Gene3D" id="3.30.379.10">
    <property type="entry name" value="Chitobiase/beta-hexosaminidase domain 2-like"/>
    <property type="match status" value="1"/>
</dbReference>
<keyword evidence="6" id="KW-1185">Reference proteome</keyword>
<dbReference type="EMBL" id="BAAADD010000005">
    <property type="protein sequence ID" value="GAA0571886.1"/>
    <property type="molecule type" value="Genomic_DNA"/>
</dbReference>
<dbReference type="Pfam" id="PF12972">
    <property type="entry name" value="NAGLU_C"/>
    <property type="match status" value="1"/>
</dbReference>
<dbReference type="Gene3D" id="3.20.20.80">
    <property type="entry name" value="Glycosidases"/>
    <property type="match status" value="1"/>
</dbReference>
<evidence type="ECO:0000313" key="5">
    <source>
        <dbReference type="EMBL" id="GAA0571886.1"/>
    </source>
</evidence>
<dbReference type="RefSeq" id="WP_166934238.1">
    <property type="nucleotide sequence ID" value="NZ_BAAADD010000005.1"/>
</dbReference>
<dbReference type="Proteomes" id="UP001499951">
    <property type="component" value="Unassembled WGS sequence"/>
</dbReference>